<evidence type="ECO:0000256" key="3">
    <source>
        <dbReference type="ARBA" id="ARBA00023163"/>
    </source>
</evidence>
<dbReference type="GO" id="GO:0045893">
    <property type="term" value="P:positive regulation of DNA-templated transcription"/>
    <property type="evidence" value="ECO:0007669"/>
    <property type="project" value="InterPro"/>
</dbReference>
<evidence type="ECO:0000256" key="4">
    <source>
        <dbReference type="SAM" id="Coils"/>
    </source>
</evidence>
<feature type="coiled-coil region" evidence="4">
    <location>
        <begin position="84"/>
        <end position="111"/>
    </location>
</feature>
<dbReference type="Pfam" id="PF09278">
    <property type="entry name" value="MerR-DNA-bind"/>
    <property type="match status" value="1"/>
</dbReference>
<keyword evidence="4" id="KW-0175">Coiled coil</keyword>
<dbReference type="GO" id="GO:0046872">
    <property type="term" value="F:metal ion binding"/>
    <property type="evidence" value="ECO:0007669"/>
    <property type="project" value="InterPro"/>
</dbReference>
<sequence length="135" mass="15414">MKIGELAKLTDCSVQTIRYYEKEQLLKSPERSEGNFRLYNKSSLKQLMFIKQCRTLDLTLSEIRQLLELQSSPSIQCNSVNKMIDSHIQQVEQRINELNSLKEQLNDLSNTCSNGGTIEQCGILQKLTCDVAKSI</sequence>
<evidence type="ECO:0000313" key="7">
    <source>
        <dbReference type="Proteomes" id="UP000202259"/>
    </source>
</evidence>
<dbReference type="Proteomes" id="UP000202259">
    <property type="component" value="Chromosome"/>
</dbReference>
<dbReference type="PROSITE" id="PS50937">
    <property type="entry name" value="HTH_MERR_2"/>
    <property type="match status" value="1"/>
</dbReference>
<evidence type="ECO:0000256" key="2">
    <source>
        <dbReference type="ARBA" id="ARBA00023125"/>
    </source>
</evidence>
<dbReference type="GO" id="GO:0003677">
    <property type="term" value="F:DNA binding"/>
    <property type="evidence" value="ECO:0007669"/>
    <property type="project" value="UniProtKB-KW"/>
</dbReference>
<dbReference type="SUPFAM" id="SSF46955">
    <property type="entry name" value="Putative DNA-binding domain"/>
    <property type="match status" value="1"/>
</dbReference>
<dbReference type="KEGG" id="cber:B5D82_03405"/>
<dbReference type="OrthoDB" id="9808480at2"/>
<dbReference type="SMART" id="SM00422">
    <property type="entry name" value="HTH_MERR"/>
    <property type="match status" value="1"/>
</dbReference>
<feature type="domain" description="HTH merR-type" evidence="5">
    <location>
        <begin position="1"/>
        <end position="69"/>
    </location>
</feature>
<dbReference type="GO" id="GO:0003700">
    <property type="term" value="F:DNA-binding transcription factor activity"/>
    <property type="evidence" value="ECO:0007669"/>
    <property type="project" value="InterPro"/>
</dbReference>
<dbReference type="PRINTS" id="PR00040">
    <property type="entry name" value="HTHMERR"/>
</dbReference>
<dbReference type="InterPro" id="IPR009061">
    <property type="entry name" value="DNA-bd_dom_put_sf"/>
</dbReference>
<dbReference type="InterPro" id="IPR000551">
    <property type="entry name" value="MerR-type_HTH_dom"/>
</dbReference>
<evidence type="ECO:0000313" key="6">
    <source>
        <dbReference type="EMBL" id="ASP46908.1"/>
    </source>
</evidence>
<proteinExistence type="predicted"/>
<keyword evidence="7" id="KW-1185">Reference proteome</keyword>
<protein>
    <submittedName>
        <fullName evidence="6">Cd(II)/Pb(II)-responsive transcriptional regulator</fullName>
    </submittedName>
</protein>
<accession>A0A222G4R7</accession>
<dbReference type="NCBIfam" id="TIGR02047">
    <property type="entry name" value="CadR-PbrR"/>
    <property type="match status" value="1"/>
</dbReference>
<dbReference type="Pfam" id="PF00376">
    <property type="entry name" value="MerR"/>
    <property type="match status" value="1"/>
</dbReference>
<dbReference type="Gene3D" id="1.10.1660.10">
    <property type="match status" value="1"/>
</dbReference>
<dbReference type="PANTHER" id="PTHR30204:SF92">
    <property type="entry name" value="HTH-TYPE TRANSCRIPTIONAL REGULATOR ZNTR"/>
    <property type="match status" value="1"/>
</dbReference>
<dbReference type="AlphaFoldDB" id="A0A222G4R7"/>
<evidence type="ECO:0000256" key="1">
    <source>
        <dbReference type="ARBA" id="ARBA00023015"/>
    </source>
</evidence>
<keyword evidence="1" id="KW-0805">Transcription regulation</keyword>
<dbReference type="CDD" id="cd04784">
    <property type="entry name" value="HTH_CadR-PbrR"/>
    <property type="match status" value="1"/>
</dbReference>
<keyword evidence="3" id="KW-0804">Transcription</keyword>
<dbReference type="InterPro" id="IPR047057">
    <property type="entry name" value="MerR_fam"/>
</dbReference>
<organism evidence="6 7">
    <name type="scientific">Cognaticolwellia beringensis</name>
    <dbReference type="NCBI Taxonomy" id="1967665"/>
    <lineage>
        <taxon>Bacteria</taxon>
        <taxon>Pseudomonadati</taxon>
        <taxon>Pseudomonadota</taxon>
        <taxon>Gammaproteobacteria</taxon>
        <taxon>Alteromonadales</taxon>
        <taxon>Colwelliaceae</taxon>
        <taxon>Cognaticolwellia</taxon>
    </lineage>
</organism>
<gene>
    <name evidence="6" type="primary">cadR</name>
    <name evidence="6" type="ORF">B5D82_03405</name>
</gene>
<dbReference type="InterPro" id="IPR015358">
    <property type="entry name" value="Tscrpt_reg_MerR_DNA-bd"/>
</dbReference>
<reference evidence="6 7" key="1">
    <citation type="submission" date="2017-08" db="EMBL/GenBank/DDBJ databases">
        <title>Complete genome of Colwellia sp. NB097-1, a psychrophile bacterium ioslated from Bering Sea.</title>
        <authorList>
            <person name="Chen X."/>
        </authorList>
    </citation>
    <scope>NUCLEOTIDE SEQUENCE [LARGE SCALE GENOMIC DNA]</scope>
    <source>
        <strain evidence="6 7">NB097-1</strain>
    </source>
</reference>
<keyword evidence="2" id="KW-0238">DNA-binding</keyword>
<name>A0A222G4R7_9GAMM</name>
<evidence type="ECO:0000259" key="5">
    <source>
        <dbReference type="PROSITE" id="PS50937"/>
    </source>
</evidence>
<dbReference type="InterPro" id="IPR011791">
    <property type="entry name" value="CadR-PbrR"/>
</dbReference>
<dbReference type="EMBL" id="CP020465">
    <property type="protein sequence ID" value="ASP46908.1"/>
    <property type="molecule type" value="Genomic_DNA"/>
</dbReference>
<dbReference type="RefSeq" id="WP_081149254.1">
    <property type="nucleotide sequence ID" value="NZ_CP020465.1"/>
</dbReference>
<dbReference type="PROSITE" id="PS00552">
    <property type="entry name" value="HTH_MERR_1"/>
    <property type="match status" value="1"/>
</dbReference>
<dbReference type="PANTHER" id="PTHR30204">
    <property type="entry name" value="REDOX-CYCLING DRUG-SENSING TRANSCRIPTIONAL ACTIVATOR SOXR"/>
    <property type="match status" value="1"/>
</dbReference>